<gene>
    <name evidence="1" type="ORF">SAMN05216347_102491</name>
</gene>
<sequence>MNREHLPIGTVVRVMFYNISKKYQKCRLRIFKIISFV</sequence>
<evidence type="ECO:0000313" key="1">
    <source>
        <dbReference type="EMBL" id="SDO84436.1"/>
    </source>
</evidence>
<organism evidence="1 2">
    <name type="scientific">Streptococcus equinus</name>
    <name type="common">Streptococcus bovis</name>
    <dbReference type="NCBI Taxonomy" id="1335"/>
    <lineage>
        <taxon>Bacteria</taxon>
        <taxon>Bacillati</taxon>
        <taxon>Bacillota</taxon>
        <taxon>Bacilli</taxon>
        <taxon>Lactobacillales</taxon>
        <taxon>Streptococcaceae</taxon>
        <taxon>Streptococcus</taxon>
    </lineage>
</organism>
<dbReference type="Proteomes" id="UP000183816">
    <property type="component" value="Unassembled WGS sequence"/>
</dbReference>
<name>A0A1H0MVW6_STREI</name>
<dbReference type="EMBL" id="FNJK01000002">
    <property type="protein sequence ID" value="SDO84436.1"/>
    <property type="molecule type" value="Genomic_DNA"/>
</dbReference>
<dbReference type="AlphaFoldDB" id="A0A1H0MVW6"/>
<protein>
    <submittedName>
        <fullName evidence="1">Uncharacterized protein</fullName>
    </submittedName>
</protein>
<accession>A0A1H0MVW6</accession>
<proteinExistence type="predicted"/>
<evidence type="ECO:0000313" key="2">
    <source>
        <dbReference type="Proteomes" id="UP000183816"/>
    </source>
</evidence>
<reference evidence="1 2" key="1">
    <citation type="submission" date="2016-10" db="EMBL/GenBank/DDBJ databases">
        <authorList>
            <person name="de Groot N.N."/>
        </authorList>
    </citation>
    <scope>NUCLEOTIDE SEQUENCE [LARGE SCALE GENOMIC DNA]</scope>
    <source>
        <strain evidence="1 2">Sb04</strain>
    </source>
</reference>